<dbReference type="RefSeq" id="WP_377458575.1">
    <property type="nucleotide sequence ID" value="NZ_JBHLUB010000026.1"/>
</dbReference>
<dbReference type="PANTHER" id="PTHR39328">
    <property type="entry name" value="BLL2871 PROTEIN"/>
    <property type="match status" value="1"/>
</dbReference>
<dbReference type="Pfam" id="PF06267">
    <property type="entry name" value="DUF1028"/>
    <property type="match status" value="1"/>
</dbReference>
<dbReference type="PANTHER" id="PTHR39328:SF1">
    <property type="entry name" value="BLL2871 PROTEIN"/>
    <property type="match status" value="1"/>
</dbReference>
<comment type="caution">
    <text evidence="1">The sequence shown here is derived from an EMBL/GenBank/DDBJ whole genome shotgun (WGS) entry which is preliminary data.</text>
</comment>
<dbReference type="SUPFAM" id="SSF56235">
    <property type="entry name" value="N-terminal nucleophile aminohydrolases (Ntn hydrolases)"/>
    <property type="match status" value="1"/>
</dbReference>
<reference evidence="1 2" key="1">
    <citation type="submission" date="2024-09" db="EMBL/GenBank/DDBJ databases">
        <authorList>
            <person name="Sun Q."/>
            <person name="Mori K."/>
        </authorList>
    </citation>
    <scope>NUCLEOTIDE SEQUENCE [LARGE SCALE GENOMIC DNA]</scope>
    <source>
        <strain evidence="1 2">NCAIM B.02604</strain>
    </source>
</reference>
<protein>
    <submittedName>
        <fullName evidence="1">DUF1028 domain-containing protein</fullName>
    </submittedName>
</protein>
<dbReference type="EMBL" id="JBHLUB010000026">
    <property type="protein sequence ID" value="MFC0581855.1"/>
    <property type="molecule type" value="Genomic_DNA"/>
</dbReference>
<sequence length="225" mass="23904">MTFSLIAHDPTSGAVGMVVTSSSPCVAARCIHLRSGVGAAASQNVTDPQLGQKLLDALENGSTPEEAIQKVTNGTPHIEYRQLTVVDTRGRTAHFSGAGTLGTHNVVEGEHAVAAGNLLSTVTVPEAMMRAFNECSSDFLEEKLLAGIRAGLDAGGEEGPVHSVGIKVLEEYPWAVTDLRVDWHETDPIGALEELWEQWKTEKAAYKTRAVDPTDAPSYGVPGDE</sequence>
<gene>
    <name evidence="1" type="ORF">ACFFFR_05600</name>
</gene>
<evidence type="ECO:0000313" key="2">
    <source>
        <dbReference type="Proteomes" id="UP001589862"/>
    </source>
</evidence>
<dbReference type="InterPro" id="IPR029055">
    <property type="entry name" value="Ntn_hydrolases_N"/>
</dbReference>
<dbReference type="Proteomes" id="UP001589862">
    <property type="component" value="Unassembled WGS sequence"/>
</dbReference>
<name>A0ABV6P9T7_9MICC</name>
<proteinExistence type="predicted"/>
<dbReference type="InterPro" id="IPR010430">
    <property type="entry name" value="DUF1028"/>
</dbReference>
<keyword evidence="2" id="KW-1185">Reference proteome</keyword>
<organism evidence="1 2">
    <name type="scientific">Micrococcoides hystricis</name>
    <dbReference type="NCBI Taxonomy" id="1572761"/>
    <lineage>
        <taxon>Bacteria</taxon>
        <taxon>Bacillati</taxon>
        <taxon>Actinomycetota</taxon>
        <taxon>Actinomycetes</taxon>
        <taxon>Micrococcales</taxon>
        <taxon>Micrococcaceae</taxon>
        <taxon>Micrococcoides</taxon>
    </lineage>
</organism>
<dbReference type="Gene3D" id="3.60.20.10">
    <property type="entry name" value="Glutamine Phosphoribosylpyrophosphate, subunit 1, domain 1"/>
    <property type="match status" value="1"/>
</dbReference>
<accession>A0ABV6P9T7</accession>
<evidence type="ECO:0000313" key="1">
    <source>
        <dbReference type="EMBL" id="MFC0581855.1"/>
    </source>
</evidence>